<evidence type="ECO:0000256" key="1">
    <source>
        <dbReference type="SAM" id="MobiDB-lite"/>
    </source>
</evidence>
<gene>
    <name evidence="3" type="ORF">K469DRAFT_620691</name>
</gene>
<evidence type="ECO:0000259" key="2">
    <source>
        <dbReference type="Pfam" id="PF01048"/>
    </source>
</evidence>
<dbReference type="SUPFAM" id="SSF53167">
    <property type="entry name" value="Purine and uridine phosphorylases"/>
    <property type="match status" value="1"/>
</dbReference>
<dbReference type="PANTHER" id="PTHR46082">
    <property type="entry name" value="ATP/GTP-BINDING PROTEIN-RELATED"/>
    <property type="match status" value="1"/>
</dbReference>
<feature type="domain" description="Nucleoside phosphorylase" evidence="2">
    <location>
        <begin position="33"/>
        <end position="327"/>
    </location>
</feature>
<protein>
    <submittedName>
        <fullName evidence="3">Purine and uridine phosphorylase</fullName>
    </submittedName>
</protein>
<dbReference type="InterPro" id="IPR035994">
    <property type="entry name" value="Nucleoside_phosphorylase_sf"/>
</dbReference>
<keyword evidence="4" id="KW-1185">Reference proteome</keyword>
<dbReference type="EMBL" id="ML994615">
    <property type="protein sequence ID" value="KAF2192451.1"/>
    <property type="molecule type" value="Genomic_DNA"/>
</dbReference>
<dbReference type="PANTHER" id="PTHR46082:SF11">
    <property type="entry name" value="AAA+ ATPASE DOMAIN-CONTAINING PROTEIN-RELATED"/>
    <property type="match status" value="1"/>
</dbReference>
<feature type="non-terminal residue" evidence="3">
    <location>
        <position position="391"/>
    </location>
</feature>
<name>A0A6A6EMD4_9PEZI</name>
<dbReference type="OrthoDB" id="626167at2759"/>
<dbReference type="GO" id="GO:0003824">
    <property type="term" value="F:catalytic activity"/>
    <property type="evidence" value="ECO:0007669"/>
    <property type="project" value="InterPro"/>
</dbReference>
<feature type="compositionally biased region" description="Low complexity" evidence="1">
    <location>
        <begin position="13"/>
        <end position="25"/>
    </location>
</feature>
<dbReference type="Gene3D" id="3.40.50.1580">
    <property type="entry name" value="Nucleoside phosphorylase domain"/>
    <property type="match status" value="1"/>
</dbReference>
<dbReference type="InterPro" id="IPR000845">
    <property type="entry name" value="Nucleoside_phosphorylase_d"/>
</dbReference>
<dbReference type="GO" id="GO:0009116">
    <property type="term" value="P:nucleoside metabolic process"/>
    <property type="evidence" value="ECO:0007669"/>
    <property type="project" value="InterPro"/>
</dbReference>
<proteinExistence type="predicted"/>
<accession>A0A6A6EMD4</accession>
<evidence type="ECO:0000313" key="3">
    <source>
        <dbReference type="EMBL" id="KAF2192451.1"/>
    </source>
</evidence>
<dbReference type="InterPro" id="IPR053137">
    <property type="entry name" value="NLR-like"/>
</dbReference>
<feature type="region of interest" description="Disordered" evidence="1">
    <location>
        <begin position="1"/>
        <end position="25"/>
    </location>
</feature>
<organism evidence="3 4">
    <name type="scientific">Zopfia rhizophila CBS 207.26</name>
    <dbReference type="NCBI Taxonomy" id="1314779"/>
    <lineage>
        <taxon>Eukaryota</taxon>
        <taxon>Fungi</taxon>
        <taxon>Dikarya</taxon>
        <taxon>Ascomycota</taxon>
        <taxon>Pezizomycotina</taxon>
        <taxon>Dothideomycetes</taxon>
        <taxon>Dothideomycetes incertae sedis</taxon>
        <taxon>Zopfiaceae</taxon>
        <taxon>Zopfia</taxon>
    </lineage>
</organism>
<sequence length="391" mass="43429">MTVIEPGTAVPEQTSTDNQQQSSNLSPEQYSVGWICAVPCELTAAREFLDAKHEKLESQVKHDENNYILGRMGKHNVAIACLPEYGTNRAAIAAKSMQSTFPNLRFGLMVGIGGGVPSAENDIRLGDIIVSLPAGQGGGVIQYDLGKKEVDGFHRLGALNKPPVLLRTAISELRSTRKLPKEITNMVNEAFGWSDDSEDEDSEDQWTYPSNLKDILFKATYNHIGQNRTCNECVKNSDGIADRDGRRSTNPKIHYGNIGSGNSVVKTAEERDFLAKRDNVLCFEMEAAGLMDDFPCLVVRGICDYADSHKNKKWQPYAAAVAAAYAKKLLSIITPQQVDRLSPIRSVVENIQKDVQDLKQGQLLSQHQKLLNWLSSLDYRTRQSDFINRKQ</sequence>
<reference evidence="3" key="1">
    <citation type="journal article" date="2020" name="Stud. Mycol.">
        <title>101 Dothideomycetes genomes: a test case for predicting lifestyles and emergence of pathogens.</title>
        <authorList>
            <person name="Haridas S."/>
            <person name="Albert R."/>
            <person name="Binder M."/>
            <person name="Bloem J."/>
            <person name="Labutti K."/>
            <person name="Salamov A."/>
            <person name="Andreopoulos B."/>
            <person name="Baker S."/>
            <person name="Barry K."/>
            <person name="Bills G."/>
            <person name="Bluhm B."/>
            <person name="Cannon C."/>
            <person name="Castanera R."/>
            <person name="Culley D."/>
            <person name="Daum C."/>
            <person name="Ezra D."/>
            <person name="Gonzalez J."/>
            <person name="Henrissat B."/>
            <person name="Kuo A."/>
            <person name="Liang C."/>
            <person name="Lipzen A."/>
            <person name="Lutzoni F."/>
            <person name="Magnuson J."/>
            <person name="Mondo S."/>
            <person name="Nolan M."/>
            <person name="Ohm R."/>
            <person name="Pangilinan J."/>
            <person name="Park H.-J."/>
            <person name="Ramirez L."/>
            <person name="Alfaro M."/>
            <person name="Sun H."/>
            <person name="Tritt A."/>
            <person name="Yoshinaga Y."/>
            <person name="Zwiers L.-H."/>
            <person name="Turgeon B."/>
            <person name="Goodwin S."/>
            <person name="Spatafora J."/>
            <person name="Crous P."/>
            <person name="Grigoriev I."/>
        </authorList>
    </citation>
    <scope>NUCLEOTIDE SEQUENCE</scope>
    <source>
        <strain evidence="3">CBS 207.26</strain>
    </source>
</reference>
<evidence type="ECO:0000313" key="4">
    <source>
        <dbReference type="Proteomes" id="UP000800200"/>
    </source>
</evidence>
<dbReference type="Proteomes" id="UP000800200">
    <property type="component" value="Unassembled WGS sequence"/>
</dbReference>
<dbReference type="AlphaFoldDB" id="A0A6A6EMD4"/>
<dbReference type="Pfam" id="PF01048">
    <property type="entry name" value="PNP_UDP_1"/>
    <property type="match status" value="1"/>
</dbReference>